<dbReference type="VEuPathDB" id="FungiDB:EYZ11_008111"/>
<evidence type="ECO:0000256" key="5">
    <source>
        <dbReference type="ARBA" id="ARBA00022801"/>
    </source>
</evidence>
<gene>
    <name evidence="10" type="ORF">EYZ11_008111</name>
</gene>
<dbReference type="STRING" id="1220188.A0A4S3JGV2"/>
<evidence type="ECO:0000313" key="10">
    <source>
        <dbReference type="EMBL" id="THC92421.1"/>
    </source>
</evidence>
<dbReference type="GO" id="GO:0004843">
    <property type="term" value="F:cysteine-type deubiquitinase activity"/>
    <property type="evidence" value="ECO:0007669"/>
    <property type="project" value="UniProtKB-EC"/>
</dbReference>
<dbReference type="EC" id="3.4.19.12" evidence="8"/>
<keyword evidence="6 8" id="KW-0788">Thiol protease</keyword>
<evidence type="ECO:0000259" key="9">
    <source>
        <dbReference type="PROSITE" id="PS52048"/>
    </source>
</evidence>
<evidence type="ECO:0000256" key="4">
    <source>
        <dbReference type="ARBA" id="ARBA00022786"/>
    </source>
</evidence>
<dbReference type="InterPro" id="IPR001578">
    <property type="entry name" value="Peptidase_C12_UCH"/>
</dbReference>
<keyword evidence="11" id="KW-1185">Reference proteome</keyword>
<accession>A0A4S3JGV2</accession>
<evidence type="ECO:0000256" key="2">
    <source>
        <dbReference type="ARBA" id="ARBA00009326"/>
    </source>
</evidence>
<dbReference type="EMBL" id="SOSA01000336">
    <property type="protein sequence ID" value="THC92421.1"/>
    <property type="molecule type" value="Genomic_DNA"/>
</dbReference>
<dbReference type="Gene3D" id="3.40.532.10">
    <property type="entry name" value="Peptidase C12, ubiquitin carboxyl-terminal hydrolase"/>
    <property type="match status" value="2"/>
</dbReference>
<protein>
    <recommendedName>
        <fullName evidence="8">Ubiquitin carboxyl-terminal hydrolase</fullName>
        <ecNumber evidence="8">3.4.19.12</ecNumber>
    </recommendedName>
</protein>
<dbReference type="GO" id="GO:0005737">
    <property type="term" value="C:cytoplasm"/>
    <property type="evidence" value="ECO:0007669"/>
    <property type="project" value="TreeGrafter"/>
</dbReference>
<dbReference type="PROSITE" id="PS52048">
    <property type="entry name" value="UCH_DOMAIN"/>
    <property type="match status" value="1"/>
</dbReference>
<feature type="domain" description="UCH catalytic" evidence="9">
    <location>
        <begin position="13"/>
        <end position="208"/>
    </location>
</feature>
<comment type="similarity">
    <text evidence="2 7 8">Belongs to the peptidase C12 family.</text>
</comment>
<comment type="catalytic activity">
    <reaction evidence="1 8">
        <text>Thiol-dependent hydrolysis of ester, thioester, amide, peptide and isopeptide bonds formed by the C-terminal Gly of ubiquitin (a 76-residue protein attached to proteins as an intracellular targeting signal).</text>
        <dbReference type="EC" id="3.4.19.12"/>
    </reaction>
</comment>
<dbReference type="PRINTS" id="PR00707">
    <property type="entry name" value="UBCTHYDRLASE"/>
</dbReference>
<dbReference type="GO" id="GO:0006511">
    <property type="term" value="P:ubiquitin-dependent protein catabolic process"/>
    <property type="evidence" value="ECO:0007669"/>
    <property type="project" value="UniProtKB-UniRule"/>
</dbReference>
<evidence type="ECO:0000256" key="1">
    <source>
        <dbReference type="ARBA" id="ARBA00000707"/>
    </source>
</evidence>
<dbReference type="Proteomes" id="UP000308092">
    <property type="component" value="Unassembled WGS sequence"/>
</dbReference>
<dbReference type="InterPro" id="IPR036959">
    <property type="entry name" value="Peptidase_C12_UCH_sf"/>
</dbReference>
<name>A0A4S3JGV2_9EURO</name>
<reference evidence="10 11" key="1">
    <citation type="submission" date="2019-03" db="EMBL/GenBank/DDBJ databases">
        <title>The genome sequence of a newly discovered highly antifungal drug resistant Aspergillus species, Aspergillus tanneri NIH 1004.</title>
        <authorList>
            <person name="Mounaud S."/>
            <person name="Singh I."/>
            <person name="Joardar V."/>
            <person name="Pakala S."/>
            <person name="Pakala S."/>
            <person name="Venepally P."/>
            <person name="Hoover J."/>
            <person name="Nierman W."/>
            <person name="Chung J."/>
            <person name="Losada L."/>
        </authorList>
    </citation>
    <scope>NUCLEOTIDE SEQUENCE [LARGE SCALE GENOMIC DNA]</scope>
    <source>
        <strain evidence="10 11">NIH1004</strain>
    </source>
</reference>
<dbReference type="SUPFAM" id="SSF54001">
    <property type="entry name" value="Cysteine proteinases"/>
    <property type="match status" value="1"/>
</dbReference>
<proteinExistence type="inferred from homology"/>
<organism evidence="10 11">
    <name type="scientific">Aspergillus tanneri</name>
    <dbReference type="NCBI Taxonomy" id="1220188"/>
    <lineage>
        <taxon>Eukaryota</taxon>
        <taxon>Fungi</taxon>
        <taxon>Dikarya</taxon>
        <taxon>Ascomycota</taxon>
        <taxon>Pezizomycotina</taxon>
        <taxon>Eurotiomycetes</taxon>
        <taxon>Eurotiomycetidae</taxon>
        <taxon>Eurotiales</taxon>
        <taxon>Aspergillaceae</taxon>
        <taxon>Aspergillus</taxon>
        <taxon>Aspergillus subgen. Circumdati</taxon>
    </lineage>
</organism>
<comment type="caution">
    <text evidence="7">Lacks conserved residue(s) required for the propagation of feature annotation.</text>
</comment>
<dbReference type="InterPro" id="IPR038765">
    <property type="entry name" value="Papain-like_cys_pep_sf"/>
</dbReference>
<dbReference type="PANTHER" id="PTHR10589:SF17">
    <property type="entry name" value="UBIQUITIN CARBOXYL-TERMINAL HYDROLASE"/>
    <property type="match status" value="1"/>
</dbReference>
<evidence type="ECO:0000256" key="3">
    <source>
        <dbReference type="ARBA" id="ARBA00022670"/>
    </source>
</evidence>
<comment type="caution">
    <text evidence="10">The sequence shown here is derived from an EMBL/GenBank/DDBJ whole genome shotgun (WGS) entry which is preliminary data.</text>
</comment>
<keyword evidence="5 8" id="KW-0378">Hydrolase</keyword>
<evidence type="ECO:0000256" key="6">
    <source>
        <dbReference type="ARBA" id="ARBA00022807"/>
    </source>
</evidence>
<keyword evidence="4 8" id="KW-0833">Ubl conjugation pathway</keyword>
<evidence type="ECO:0000313" key="11">
    <source>
        <dbReference type="Proteomes" id="UP000308092"/>
    </source>
</evidence>
<evidence type="ECO:0000256" key="7">
    <source>
        <dbReference type="PROSITE-ProRule" id="PRU01393"/>
    </source>
</evidence>
<dbReference type="GO" id="GO:0016579">
    <property type="term" value="P:protein deubiquitination"/>
    <property type="evidence" value="ECO:0007669"/>
    <property type="project" value="TreeGrafter"/>
</dbReference>
<keyword evidence="3 8" id="KW-0645">Protease</keyword>
<dbReference type="AlphaFoldDB" id="A0A4S3JGV2"/>
<evidence type="ECO:0000256" key="8">
    <source>
        <dbReference type="RuleBase" id="RU361215"/>
    </source>
</evidence>
<sequence length="210" mass="22795">MAPGVEFINGKKTFIPIENNPEVLSRLAHNLGISDALTFHDIFDIQSDEALHSLPRPVNALTIGNACGLMALLHCLLNLDDGRYVTAGSKLDELRKTAVPLPPPERAQLLYDSKFLEEAHMDAAVTGSTHVPTAQDKVEGHFMAFVKDVRGKVWELNGSLPGPVERGVLVADEDLLSQNGIQMTILDFIETSKTVEGGWGISIVGLSESR</sequence>
<dbReference type="Pfam" id="PF01088">
    <property type="entry name" value="Peptidase_C12"/>
    <property type="match status" value="2"/>
</dbReference>
<dbReference type="PANTHER" id="PTHR10589">
    <property type="entry name" value="UBIQUITIN CARBOXYL-TERMINAL HYDROLASE"/>
    <property type="match status" value="1"/>
</dbReference>